<dbReference type="AlphaFoldDB" id="X1C053"/>
<protein>
    <recommendedName>
        <fullName evidence="3">FlgD Ig-like domain-containing protein</fullName>
    </recommendedName>
</protein>
<evidence type="ECO:0008006" key="3">
    <source>
        <dbReference type="Google" id="ProtNLM"/>
    </source>
</evidence>
<evidence type="ECO:0000256" key="1">
    <source>
        <dbReference type="SAM" id="MobiDB-lite"/>
    </source>
</evidence>
<proteinExistence type="predicted"/>
<dbReference type="InterPro" id="IPR013783">
    <property type="entry name" value="Ig-like_fold"/>
</dbReference>
<comment type="caution">
    <text evidence="2">The sequence shown here is derived from an EMBL/GenBank/DDBJ whole genome shotgun (WGS) entry which is preliminary data.</text>
</comment>
<dbReference type="Gene3D" id="2.60.40.4070">
    <property type="match status" value="1"/>
</dbReference>
<feature type="region of interest" description="Disordered" evidence="1">
    <location>
        <begin position="1"/>
        <end position="23"/>
    </location>
</feature>
<dbReference type="EMBL" id="BART01018164">
    <property type="protein sequence ID" value="GAG86742.1"/>
    <property type="molecule type" value="Genomic_DNA"/>
</dbReference>
<dbReference type="Gene3D" id="2.60.40.10">
    <property type="entry name" value="Immunoglobulins"/>
    <property type="match status" value="1"/>
</dbReference>
<feature type="non-terminal residue" evidence="2">
    <location>
        <position position="298"/>
    </location>
</feature>
<evidence type="ECO:0000313" key="2">
    <source>
        <dbReference type="EMBL" id="GAG86742.1"/>
    </source>
</evidence>
<reference evidence="2" key="1">
    <citation type="journal article" date="2014" name="Front. Microbiol.">
        <title>High frequency of phylogenetically diverse reductive dehalogenase-homologous genes in deep subseafloor sedimentary metagenomes.</title>
        <authorList>
            <person name="Kawai M."/>
            <person name="Futagami T."/>
            <person name="Toyoda A."/>
            <person name="Takaki Y."/>
            <person name="Nishi S."/>
            <person name="Hori S."/>
            <person name="Arai W."/>
            <person name="Tsubouchi T."/>
            <person name="Morono Y."/>
            <person name="Uchiyama I."/>
            <person name="Ito T."/>
            <person name="Fujiyama A."/>
            <person name="Inagaki F."/>
            <person name="Takami H."/>
        </authorList>
    </citation>
    <scope>NUCLEOTIDE SEQUENCE</scope>
    <source>
        <strain evidence="2">Expedition CK06-06</strain>
    </source>
</reference>
<organism evidence="2">
    <name type="scientific">marine sediment metagenome</name>
    <dbReference type="NCBI Taxonomy" id="412755"/>
    <lineage>
        <taxon>unclassified sequences</taxon>
        <taxon>metagenomes</taxon>
        <taxon>ecological metagenomes</taxon>
    </lineage>
</organism>
<name>X1C053_9ZZZZ</name>
<accession>X1C053</accession>
<feature type="non-terminal residue" evidence="2">
    <location>
        <position position="1"/>
    </location>
</feature>
<gene>
    <name evidence="2" type="ORF">S01H4_34343</name>
</gene>
<sequence length="298" mass="31672">VTESVVSIANSNNPFSPNSDGTKDTTLITVTAASGQTLYLNIYDSNSSRKRMGMPLSGNGGTYTATWQGKDEYNDIVSDGTYRIKVSVGSSGDPLNESDTTTTVVVDNSAPTGSSITIDSGELYTTNTSVTLSLVANDDSNKKMRFKNSGGNWTDWEDFQNSKSWTLTSTDGSKTVSLQAKDLAGNIATAVTGSITLDKTKPSNVNLSITGKGDTPSTYTNEVSVTLSISAEDATSGLEYMMIANDVAFTSRSWEAYSTSKEWTLASGDDTKTVYIKVKDRAGKVSDVVSDSIILDTT</sequence>